<dbReference type="OrthoDB" id="153872at2759"/>
<evidence type="ECO:0000259" key="11">
    <source>
        <dbReference type="PROSITE" id="PS50119"/>
    </source>
</evidence>
<keyword evidence="6" id="KW-0862">Zinc</keyword>
<comment type="subcellular location">
    <subcellularLocation>
        <location evidence="1 9">Nucleus</location>
    </subcellularLocation>
</comment>
<dbReference type="GO" id="GO:0005634">
    <property type="term" value="C:nucleus"/>
    <property type="evidence" value="ECO:0007669"/>
    <property type="project" value="UniProtKB-SubCell"/>
</dbReference>
<feature type="region of interest" description="Disordered" evidence="10">
    <location>
        <begin position="119"/>
        <end position="149"/>
    </location>
</feature>
<accession>A0A834SKC8</accession>
<evidence type="ECO:0000313" key="14">
    <source>
        <dbReference type="Proteomes" id="UP000634136"/>
    </source>
</evidence>
<dbReference type="InterPro" id="IPR000315">
    <property type="entry name" value="Znf_B-box"/>
</dbReference>
<comment type="similarity">
    <text evidence="2">Belongs to the CONSTANS family.</text>
</comment>
<dbReference type="EMBL" id="JAAIUW010000012">
    <property type="protein sequence ID" value="KAF7805823.1"/>
    <property type="molecule type" value="Genomic_DNA"/>
</dbReference>
<dbReference type="PANTHER" id="PTHR31717:SF46">
    <property type="entry name" value="CCT MOTIF FAMILY PROTEIN-RELATED"/>
    <property type="match status" value="1"/>
</dbReference>
<evidence type="ECO:0000256" key="3">
    <source>
        <dbReference type="ARBA" id="ARBA00022723"/>
    </source>
</evidence>
<proteinExistence type="inferred from homology"/>
<dbReference type="InterPro" id="IPR010402">
    <property type="entry name" value="CCT_domain"/>
</dbReference>
<dbReference type="PANTHER" id="PTHR31717">
    <property type="entry name" value="ZINC FINGER PROTEIN CONSTANS-LIKE 10"/>
    <property type="match status" value="1"/>
</dbReference>
<evidence type="ECO:0000256" key="4">
    <source>
        <dbReference type="ARBA" id="ARBA00022737"/>
    </source>
</evidence>
<keyword evidence="14" id="KW-1185">Reference proteome</keyword>
<dbReference type="GO" id="GO:0008270">
    <property type="term" value="F:zinc ion binding"/>
    <property type="evidence" value="ECO:0007669"/>
    <property type="project" value="UniProtKB-KW"/>
</dbReference>
<dbReference type="PROSITE" id="PS50119">
    <property type="entry name" value="ZF_BBOX"/>
    <property type="match status" value="1"/>
</dbReference>
<evidence type="ECO:0000256" key="1">
    <source>
        <dbReference type="ARBA" id="ARBA00004123"/>
    </source>
</evidence>
<dbReference type="Pfam" id="PF06203">
    <property type="entry name" value="CCT"/>
    <property type="match status" value="1"/>
</dbReference>
<keyword evidence="5 8" id="KW-0863">Zinc-finger</keyword>
<protein>
    <submittedName>
        <fullName evidence="13">Zinc finger protein CONSTANS-LIKE 12-like isoform X1</fullName>
    </submittedName>
</protein>
<feature type="domain" description="B box-type" evidence="11">
    <location>
        <begin position="1"/>
        <end position="44"/>
    </location>
</feature>
<evidence type="ECO:0000256" key="5">
    <source>
        <dbReference type="ARBA" id="ARBA00022771"/>
    </source>
</evidence>
<feature type="compositionally biased region" description="Polar residues" evidence="10">
    <location>
        <begin position="121"/>
        <end position="146"/>
    </location>
</feature>
<sequence>MEAECDLCEIRKAVVYCKSDSARLCLQCDGYVHTLSAASRRHPRWLLCDKCNSQPAVARCMFDEMSVCQSCDCNQKGSSVLGHRHQALGSYTGCPSSVEFSKIWSSLIDASSSGGPDVSGCGSSSTLPKNDSCSSKSLEQPDNEGSSVKYEMPSNPNYKLPCRDQPFFLPPDSDMSKGCPNFKDPGIIYGDDLCEGLNMDDIQLNFESADQIIDYPQEATRFHLEDGEIDGLLMEKNIAVTEPNSLIEDALVMEFQASSSVQRDCVALQSSRAVGSANVVQFINNNANNVFRNLSCNKNINIGYPQAQVNSSVSLSLPNITGENSVPDYQVCGLPPAFLTGETRWGSSLEAKSPQARDKAKMRYNEKKKNRTQGKNHHGLGTFLDCRFGKQIRYASRKARADTRKRVKGRFVKAVEAYDNDPEVTENF</sequence>
<dbReference type="SMART" id="SM00336">
    <property type="entry name" value="BBOX"/>
    <property type="match status" value="1"/>
</dbReference>
<evidence type="ECO:0000313" key="13">
    <source>
        <dbReference type="EMBL" id="KAF7805823.1"/>
    </source>
</evidence>
<dbReference type="AlphaFoldDB" id="A0A834SKC8"/>
<evidence type="ECO:0000256" key="7">
    <source>
        <dbReference type="ARBA" id="ARBA00023242"/>
    </source>
</evidence>
<feature type="domain" description="CCT" evidence="12">
    <location>
        <begin position="372"/>
        <end position="414"/>
    </location>
</feature>
<dbReference type="InterPro" id="IPR049808">
    <property type="entry name" value="CONSTANS-like_Bbox1"/>
</dbReference>
<reference evidence="13" key="1">
    <citation type="submission" date="2020-09" db="EMBL/GenBank/DDBJ databases">
        <title>Genome-Enabled Discovery of Anthraquinone Biosynthesis in Senna tora.</title>
        <authorList>
            <person name="Kang S.-H."/>
            <person name="Pandey R.P."/>
            <person name="Lee C.-M."/>
            <person name="Sim J.-S."/>
            <person name="Jeong J.-T."/>
            <person name="Choi B.-S."/>
            <person name="Jung M."/>
            <person name="Ginzburg D."/>
            <person name="Zhao K."/>
            <person name="Won S.Y."/>
            <person name="Oh T.-J."/>
            <person name="Yu Y."/>
            <person name="Kim N.-H."/>
            <person name="Lee O.R."/>
            <person name="Lee T.-H."/>
            <person name="Bashyal P."/>
            <person name="Kim T.-S."/>
            <person name="Lee W.-H."/>
            <person name="Kawkins C."/>
            <person name="Kim C.-K."/>
            <person name="Kim J.S."/>
            <person name="Ahn B.O."/>
            <person name="Rhee S.Y."/>
            <person name="Sohng J.K."/>
        </authorList>
    </citation>
    <scope>NUCLEOTIDE SEQUENCE</scope>
    <source>
        <tissue evidence="13">Leaf</tissue>
    </source>
</reference>
<gene>
    <name evidence="13" type="ORF">G2W53_037984</name>
</gene>
<dbReference type="Proteomes" id="UP000634136">
    <property type="component" value="Unassembled WGS sequence"/>
</dbReference>
<dbReference type="GO" id="GO:0006355">
    <property type="term" value="P:regulation of DNA-templated transcription"/>
    <property type="evidence" value="ECO:0007669"/>
    <property type="project" value="UniProtKB-ARBA"/>
</dbReference>
<organism evidence="13 14">
    <name type="scientific">Senna tora</name>
    <dbReference type="NCBI Taxonomy" id="362788"/>
    <lineage>
        <taxon>Eukaryota</taxon>
        <taxon>Viridiplantae</taxon>
        <taxon>Streptophyta</taxon>
        <taxon>Embryophyta</taxon>
        <taxon>Tracheophyta</taxon>
        <taxon>Spermatophyta</taxon>
        <taxon>Magnoliopsida</taxon>
        <taxon>eudicotyledons</taxon>
        <taxon>Gunneridae</taxon>
        <taxon>Pentapetalae</taxon>
        <taxon>rosids</taxon>
        <taxon>fabids</taxon>
        <taxon>Fabales</taxon>
        <taxon>Fabaceae</taxon>
        <taxon>Caesalpinioideae</taxon>
        <taxon>Cassia clade</taxon>
        <taxon>Senna</taxon>
    </lineage>
</organism>
<evidence type="ECO:0000256" key="8">
    <source>
        <dbReference type="PROSITE-ProRule" id="PRU00024"/>
    </source>
</evidence>
<keyword evidence="4" id="KW-0677">Repeat</keyword>
<evidence type="ECO:0000256" key="9">
    <source>
        <dbReference type="PROSITE-ProRule" id="PRU00357"/>
    </source>
</evidence>
<name>A0A834SKC8_9FABA</name>
<evidence type="ECO:0000256" key="2">
    <source>
        <dbReference type="ARBA" id="ARBA00010024"/>
    </source>
</evidence>
<keyword evidence="7 9" id="KW-0539">Nucleus</keyword>
<dbReference type="PROSITE" id="PS51017">
    <property type="entry name" value="CCT"/>
    <property type="match status" value="1"/>
</dbReference>
<evidence type="ECO:0000256" key="10">
    <source>
        <dbReference type="SAM" id="MobiDB-lite"/>
    </source>
</evidence>
<dbReference type="CDD" id="cd19821">
    <property type="entry name" value="Bbox1_BBX-like"/>
    <property type="match status" value="1"/>
</dbReference>
<evidence type="ECO:0000256" key="6">
    <source>
        <dbReference type="ARBA" id="ARBA00022833"/>
    </source>
</evidence>
<keyword evidence="3" id="KW-0479">Metal-binding</keyword>
<comment type="caution">
    <text evidence="13">The sequence shown here is derived from an EMBL/GenBank/DDBJ whole genome shotgun (WGS) entry which is preliminary data.</text>
</comment>
<evidence type="ECO:0000259" key="12">
    <source>
        <dbReference type="PROSITE" id="PS51017"/>
    </source>
</evidence>